<evidence type="ECO:0000256" key="1">
    <source>
        <dbReference type="SAM" id="Coils"/>
    </source>
</evidence>
<evidence type="ECO:0000256" key="2">
    <source>
        <dbReference type="SAM" id="MobiDB-lite"/>
    </source>
</evidence>
<sequence length="348" mass="38535">MPVEPITPGSPARSPNEDEPMEDAPSDTAGSTKPAAIPYSRAFEDGIMNAVLNPPPADGEQAKEPLPHYMLGRNVDIPPNELPLPLDDPRRKYQSYLPGVKLTHPMGAYEGGPADLSEDEKAFAAELIKKYGVKTKEDLERARQVEIDAAMEEMRRVAQARKEAIEENQKIERELKALNDQREVELRAEKNIIEKARAKKEERKAKKTKLKTSSEAFFGASTLSASDGNMIASNALHKPDLEPDLEPGEIPQGAPEHMDLSPFERASRINLQNTDNAPLTASYTTANRFPRRAIRGKSTDSLHNSNRLPLRRRKSRILRGQGRSAGIHPSSGATHPMARQPHELLQTS</sequence>
<protein>
    <submittedName>
        <fullName evidence="3">Uncharacterized protein</fullName>
    </submittedName>
</protein>
<name>A0ABR1LAE2_9PEZI</name>
<keyword evidence="1" id="KW-0175">Coiled coil</keyword>
<gene>
    <name evidence="3" type="ORF">J3D65DRAFT_120165</name>
</gene>
<accession>A0ABR1LAE2</accession>
<proteinExistence type="predicted"/>
<organism evidence="3 4">
    <name type="scientific">Phyllosticta citribraziliensis</name>
    <dbReference type="NCBI Taxonomy" id="989973"/>
    <lineage>
        <taxon>Eukaryota</taxon>
        <taxon>Fungi</taxon>
        <taxon>Dikarya</taxon>
        <taxon>Ascomycota</taxon>
        <taxon>Pezizomycotina</taxon>
        <taxon>Dothideomycetes</taxon>
        <taxon>Dothideomycetes incertae sedis</taxon>
        <taxon>Botryosphaeriales</taxon>
        <taxon>Phyllostictaceae</taxon>
        <taxon>Phyllosticta</taxon>
    </lineage>
</organism>
<reference evidence="3 4" key="1">
    <citation type="submission" date="2024-04" db="EMBL/GenBank/DDBJ databases">
        <title>Phyllosticta paracitricarpa is synonymous to the EU quarantine fungus P. citricarpa based on phylogenomic analyses.</title>
        <authorList>
            <consortium name="Lawrence Berkeley National Laboratory"/>
            <person name="Van ingen-buijs V.A."/>
            <person name="Van westerhoven A.C."/>
            <person name="Haridas S."/>
            <person name="Skiadas P."/>
            <person name="Martin F."/>
            <person name="Groenewald J.Z."/>
            <person name="Crous P.W."/>
            <person name="Seidl M.F."/>
        </authorList>
    </citation>
    <scope>NUCLEOTIDE SEQUENCE [LARGE SCALE GENOMIC DNA]</scope>
    <source>
        <strain evidence="3 4">CPC 17464</strain>
    </source>
</reference>
<dbReference type="Proteomes" id="UP001360953">
    <property type="component" value="Unassembled WGS sequence"/>
</dbReference>
<evidence type="ECO:0000313" key="4">
    <source>
        <dbReference type="Proteomes" id="UP001360953"/>
    </source>
</evidence>
<dbReference type="GeneID" id="92026726"/>
<keyword evidence="4" id="KW-1185">Reference proteome</keyword>
<comment type="caution">
    <text evidence="3">The sequence shown here is derived from an EMBL/GenBank/DDBJ whole genome shotgun (WGS) entry which is preliminary data.</text>
</comment>
<feature type="region of interest" description="Disordered" evidence="2">
    <location>
        <begin position="238"/>
        <end position="258"/>
    </location>
</feature>
<feature type="region of interest" description="Disordered" evidence="2">
    <location>
        <begin position="294"/>
        <end position="348"/>
    </location>
</feature>
<feature type="region of interest" description="Disordered" evidence="2">
    <location>
        <begin position="1"/>
        <end position="90"/>
    </location>
</feature>
<dbReference type="RefSeq" id="XP_066651427.1">
    <property type="nucleotide sequence ID" value="XM_066793820.1"/>
</dbReference>
<dbReference type="EMBL" id="JBBPEH010000012">
    <property type="protein sequence ID" value="KAK7531603.1"/>
    <property type="molecule type" value="Genomic_DNA"/>
</dbReference>
<feature type="compositionally biased region" description="Low complexity" evidence="2">
    <location>
        <begin position="76"/>
        <end position="85"/>
    </location>
</feature>
<feature type="coiled-coil region" evidence="1">
    <location>
        <begin position="147"/>
        <end position="213"/>
    </location>
</feature>
<evidence type="ECO:0000313" key="3">
    <source>
        <dbReference type="EMBL" id="KAK7531603.1"/>
    </source>
</evidence>